<reference evidence="1 2" key="1">
    <citation type="journal article" date="2006" name="Nat. Biotechnol.">
        <title>Complete genome of the mutualistic, N2-fixing grass endophyte Azoarcus sp. strain BH72.</title>
        <authorList>
            <person name="Krause A."/>
            <person name="Ramakumar A."/>
            <person name="Bartels D."/>
            <person name="Battistoni F."/>
            <person name="Bekel T."/>
            <person name="Boch J."/>
            <person name="Boehm M."/>
            <person name="Friedrich F."/>
            <person name="Hurek T."/>
            <person name="Krause L."/>
            <person name="Linke B."/>
            <person name="McHardy A.C."/>
            <person name="Sarkar A."/>
            <person name="Schneiker S."/>
            <person name="Syed A.A."/>
            <person name="Thauer R."/>
            <person name="Vorhoelter F.-J."/>
            <person name="Weidner S."/>
            <person name="Puehler A."/>
            <person name="Reinhold-Hurek B."/>
            <person name="Kaiser O."/>
            <person name="Goesmann A."/>
        </authorList>
    </citation>
    <scope>NUCLEOTIDE SEQUENCE [LARGE SCALE GENOMIC DNA]</scope>
    <source>
        <strain evidence="1 2">BH72</strain>
    </source>
</reference>
<keyword evidence="2" id="KW-1185">Reference proteome</keyword>
<dbReference type="RefSeq" id="WP_011765221.1">
    <property type="nucleotide sequence ID" value="NC_008702.1"/>
</dbReference>
<dbReference type="KEGG" id="azo:azo1488"/>
<dbReference type="AlphaFoldDB" id="A1K5K0"/>
<name>A1K5K0_AZOSB</name>
<dbReference type="EMBL" id="AM406670">
    <property type="protein sequence ID" value="CAL94105.1"/>
    <property type="molecule type" value="Genomic_DNA"/>
</dbReference>
<accession>A1K5K0</accession>
<dbReference type="Proteomes" id="UP000002588">
    <property type="component" value="Chromosome"/>
</dbReference>
<evidence type="ECO:0000313" key="2">
    <source>
        <dbReference type="Proteomes" id="UP000002588"/>
    </source>
</evidence>
<evidence type="ECO:0000313" key="1">
    <source>
        <dbReference type="EMBL" id="CAL94105.1"/>
    </source>
</evidence>
<gene>
    <name evidence="1" type="ordered locus">azo1488</name>
</gene>
<protein>
    <submittedName>
        <fullName evidence="1">Uncharacterized protein</fullName>
    </submittedName>
</protein>
<dbReference type="HOGENOM" id="CLU_163895_0_0_4"/>
<sequence length="125" mass="13439">MPPLPQHAALAAWAADHLLDPVDVDCTTTVMLKILDGKCKMGPHDKDVIPVLYDAIRHRPGRLLDDAMHALIARARSGEREALVAEIYEHRVLAETAISRPVMKAYKARLRAAGVLGGAGAGDGD</sequence>
<organism evidence="1 2">
    <name type="scientific">Azoarcus sp. (strain BH72)</name>
    <dbReference type="NCBI Taxonomy" id="418699"/>
    <lineage>
        <taxon>Bacteria</taxon>
        <taxon>Pseudomonadati</taxon>
        <taxon>Pseudomonadota</taxon>
        <taxon>Betaproteobacteria</taxon>
        <taxon>Rhodocyclales</taxon>
        <taxon>Zoogloeaceae</taxon>
        <taxon>Azoarcus</taxon>
    </lineage>
</organism>
<dbReference type="STRING" id="62928.azo1488"/>
<proteinExistence type="predicted"/>
<dbReference type="eggNOG" id="ENOG5032W1H">
    <property type="taxonomic scope" value="Bacteria"/>
</dbReference>